<keyword evidence="2" id="KW-1185">Reference proteome</keyword>
<gene>
    <name evidence="1" type="ORF">PQR01_32165</name>
</gene>
<protein>
    <submittedName>
        <fullName evidence="1">DUF445 domain-containing protein</fullName>
    </submittedName>
</protein>
<evidence type="ECO:0000313" key="2">
    <source>
        <dbReference type="Proteomes" id="UP001629235"/>
    </source>
</evidence>
<sequence>MRWAATCLLAGTFVLLLVCVFYQQEYPWLVWLRSFAEAGTVGAIADWYAVVALFRHPFGLPIPHTAIIPRNQQRIADSLGNFVEENFLAPDLITARLKNHNAAKALSRWLADKPNSETVADAIVEALPGLLNAIDEEEVARFFDRIVIPRLRTLDVSRAAGHVLQILAEADRHQPLVDRGLSALEQWLIKNSGLLKAKFSEGSRYTPARFDAYIVDRFVEGLVTLVHEVVDNQDHALRRQFDGAMRDLVVQLQTSRAYRRFGKSLMRDCIRHFRNGDYYRVLLDHVRQHVIDHLHSRQPAARGVATALLVSLGKAIAAAPALQHKLNAWWLDIAHSLVVRYRGQLPVLITEVVKSWNAQEVSRKIEAEIGRDLQYVRINGTLVGGMAGVLLHAAAFVVAR</sequence>
<proteinExistence type="predicted"/>
<reference evidence="1 2" key="1">
    <citation type="journal article" date="2024" name="Chem. Sci.">
        <title>Discovery of megapolipeptins by genome mining of a Burkholderiales bacteria collection.</title>
        <authorList>
            <person name="Paulo B.S."/>
            <person name="Recchia M.J.J."/>
            <person name="Lee S."/>
            <person name="Fergusson C.H."/>
            <person name="Romanowski S.B."/>
            <person name="Hernandez A."/>
            <person name="Krull N."/>
            <person name="Liu D.Y."/>
            <person name="Cavanagh H."/>
            <person name="Bos A."/>
            <person name="Gray C.A."/>
            <person name="Murphy B.T."/>
            <person name="Linington R.G."/>
            <person name="Eustaquio A.S."/>
        </authorList>
    </citation>
    <scope>NUCLEOTIDE SEQUENCE [LARGE SCALE GENOMIC DNA]</scope>
    <source>
        <strain evidence="1 2">RL18-126-BIB-B</strain>
    </source>
</reference>
<name>A0ACC7NL10_9BURK</name>
<dbReference type="Proteomes" id="UP001629235">
    <property type="component" value="Unassembled WGS sequence"/>
</dbReference>
<comment type="caution">
    <text evidence="1">The sequence shown here is derived from an EMBL/GenBank/DDBJ whole genome shotgun (WGS) entry which is preliminary data.</text>
</comment>
<dbReference type="EMBL" id="JAQQDW010000098">
    <property type="protein sequence ID" value="MFM0107976.1"/>
    <property type="molecule type" value="Genomic_DNA"/>
</dbReference>
<evidence type="ECO:0000313" key="1">
    <source>
        <dbReference type="EMBL" id="MFM0107976.1"/>
    </source>
</evidence>
<accession>A0ACC7NL10</accession>
<organism evidence="1 2">
    <name type="scientific">Paraburkholderia rhynchosiae</name>
    <dbReference type="NCBI Taxonomy" id="487049"/>
    <lineage>
        <taxon>Bacteria</taxon>
        <taxon>Pseudomonadati</taxon>
        <taxon>Pseudomonadota</taxon>
        <taxon>Betaproteobacteria</taxon>
        <taxon>Burkholderiales</taxon>
        <taxon>Burkholderiaceae</taxon>
        <taxon>Paraburkholderia</taxon>
    </lineage>
</organism>